<organism evidence="2 3">
    <name type="scientific">Crotalaria pallida</name>
    <name type="common">Smooth rattlebox</name>
    <name type="synonym">Crotalaria striata</name>
    <dbReference type="NCBI Taxonomy" id="3830"/>
    <lineage>
        <taxon>Eukaryota</taxon>
        <taxon>Viridiplantae</taxon>
        <taxon>Streptophyta</taxon>
        <taxon>Embryophyta</taxon>
        <taxon>Tracheophyta</taxon>
        <taxon>Spermatophyta</taxon>
        <taxon>Magnoliopsida</taxon>
        <taxon>eudicotyledons</taxon>
        <taxon>Gunneridae</taxon>
        <taxon>Pentapetalae</taxon>
        <taxon>rosids</taxon>
        <taxon>fabids</taxon>
        <taxon>Fabales</taxon>
        <taxon>Fabaceae</taxon>
        <taxon>Papilionoideae</taxon>
        <taxon>50 kb inversion clade</taxon>
        <taxon>genistoids sensu lato</taxon>
        <taxon>core genistoids</taxon>
        <taxon>Crotalarieae</taxon>
        <taxon>Crotalaria</taxon>
    </lineage>
</organism>
<dbReference type="AlphaFoldDB" id="A0AAN9HX72"/>
<evidence type="ECO:0000313" key="2">
    <source>
        <dbReference type="EMBL" id="KAK7257437.1"/>
    </source>
</evidence>
<dbReference type="EMBL" id="JAYWIO010000006">
    <property type="protein sequence ID" value="KAK7257437.1"/>
    <property type="molecule type" value="Genomic_DNA"/>
</dbReference>
<comment type="caution">
    <text evidence="2">The sequence shown here is derived from an EMBL/GenBank/DDBJ whole genome shotgun (WGS) entry which is preliminary data.</text>
</comment>
<sequence length="91" mass="10083">MVRREKGDTTCGAVAGAGVAPSKRHDGKRPCMEEEEQQQRRHRQQELAFETSDSCSNQTLQFPSWHGHQLLVMELGAKASCDFVASLPSLV</sequence>
<gene>
    <name evidence="2" type="ORF">RIF29_31420</name>
</gene>
<evidence type="ECO:0000256" key="1">
    <source>
        <dbReference type="SAM" id="MobiDB-lite"/>
    </source>
</evidence>
<name>A0AAN9HX72_CROPI</name>
<evidence type="ECO:0000313" key="3">
    <source>
        <dbReference type="Proteomes" id="UP001372338"/>
    </source>
</evidence>
<protein>
    <submittedName>
        <fullName evidence="2">Uncharacterized protein</fullName>
    </submittedName>
</protein>
<proteinExistence type="predicted"/>
<dbReference type="Proteomes" id="UP001372338">
    <property type="component" value="Unassembled WGS sequence"/>
</dbReference>
<keyword evidence="3" id="KW-1185">Reference proteome</keyword>
<accession>A0AAN9HX72</accession>
<reference evidence="2 3" key="1">
    <citation type="submission" date="2024-01" db="EMBL/GenBank/DDBJ databases">
        <title>The genomes of 5 underutilized Papilionoideae crops provide insights into root nodulation and disease resistanc.</title>
        <authorList>
            <person name="Yuan L."/>
        </authorList>
    </citation>
    <scope>NUCLEOTIDE SEQUENCE [LARGE SCALE GENOMIC DNA]</scope>
    <source>
        <strain evidence="2">ZHUSHIDOU_FW_LH</strain>
        <tissue evidence="2">Leaf</tissue>
    </source>
</reference>
<feature type="region of interest" description="Disordered" evidence="1">
    <location>
        <begin position="1"/>
        <end position="45"/>
    </location>
</feature>